<protein>
    <submittedName>
        <fullName evidence="1">Uncharacterized protein</fullName>
    </submittedName>
</protein>
<evidence type="ECO:0000313" key="2">
    <source>
        <dbReference type="Proteomes" id="UP000694257"/>
    </source>
</evidence>
<dbReference type="RefSeq" id="WP_218471181.1">
    <property type="nucleotide sequence ID" value="NZ_BAABJN010000006.1"/>
</dbReference>
<keyword evidence="2" id="KW-1185">Reference proteome</keyword>
<dbReference type="Proteomes" id="UP000694257">
    <property type="component" value="Chromosome"/>
</dbReference>
<reference evidence="1 2" key="1">
    <citation type="submission" date="2021-07" db="EMBL/GenBank/DDBJ databases">
        <title>Whole Genome Sequence of Nocardia Iowensis.</title>
        <authorList>
            <person name="Lamm A."/>
            <person name="Collins-Fairclough A.M."/>
            <person name="Bunk B."/>
            <person name="Sproer C."/>
        </authorList>
    </citation>
    <scope>NUCLEOTIDE SEQUENCE [LARGE SCALE GENOMIC DNA]</scope>
    <source>
        <strain evidence="1 2">NRRL 5646</strain>
    </source>
</reference>
<evidence type="ECO:0000313" key="1">
    <source>
        <dbReference type="EMBL" id="QXN90309.1"/>
    </source>
</evidence>
<sequence>MKIVMELHCPDKHDSAETRHTPARPNRARLAGQPVEHYCPVCAPMTLEPGLTIVGGASTPTGYCPCCHATWLSGQPIELLAAGRLVGVEAAAGEEVRS</sequence>
<proteinExistence type="predicted"/>
<name>A0ABX8RL02_NOCIO</name>
<organism evidence="1 2">
    <name type="scientific">Nocardia iowensis</name>
    <dbReference type="NCBI Taxonomy" id="204891"/>
    <lineage>
        <taxon>Bacteria</taxon>
        <taxon>Bacillati</taxon>
        <taxon>Actinomycetota</taxon>
        <taxon>Actinomycetes</taxon>
        <taxon>Mycobacteriales</taxon>
        <taxon>Nocardiaceae</taxon>
        <taxon>Nocardia</taxon>
    </lineage>
</organism>
<dbReference type="EMBL" id="CP078145">
    <property type="protein sequence ID" value="QXN90309.1"/>
    <property type="molecule type" value="Genomic_DNA"/>
</dbReference>
<gene>
    <name evidence="1" type="ORF">KV110_33605</name>
</gene>
<accession>A0ABX8RL02</accession>